<sequence length="93" mass="10351">MWSPGMVKDVGQDDTDDKVVVDLNEWQVTRLPTAKKKSGQYDVQVTYLPTGASFSFSGGQKLTDSECIAVALNFFQDHWLTDLLVRVGQQAAR</sequence>
<comment type="caution">
    <text evidence="1">The sequence shown here is derived from an EMBL/GenBank/DDBJ whole genome shotgun (WGS) entry which is preliminary data.</text>
</comment>
<proteinExistence type="predicted"/>
<accession>A0AAE3XD58</accession>
<evidence type="ECO:0000313" key="2">
    <source>
        <dbReference type="Proteomes" id="UP001185331"/>
    </source>
</evidence>
<name>A0AAE3XD58_9DEIO</name>
<reference evidence="1" key="1">
    <citation type="submission" date="2023-07" db="EMBL/GenBank/DDBJ databases">
        <title>Sorghum-associated microbial communities from plants grown in Nebraska, USA.</title>
        <authorList>
            <person name="Schachtman D."/>
        </authorList>
    </citation>
    <scope>NUCLEOTIDE SEQUENCE</scope>
    <source>
        <strain evidence="1">BE330</strain>
    </source>
</reference>
<protein>
    <submittedName>
        <fullName evidence="1">Uncharacterized protein</fullName>
    </submittedName>
</protein>
<organism evidence="1 2">
    <name type="scientific">Deinococcus soli</name>
    <name type="common">ex Cha et al. 2016</name>
    <dbReference type="NCBI Taxonomy" id="1309411"/>
    <lineage>
        <taxon>Bacteria</taxon>
        <taxon>Thermotogati</taxon>
        <taxon>Deinococcota</taxon>
        <taxon>Deinococci</taxon>
        <taxon>Deinococcales</taxon>
        <taxon>Deinococcaceae</taxon>
        <taxon>Deinococcus</taxon>
    </lineage>
</organism>
<dbReference type="EMBL" id="JAVDQK010000005">
    <property type="protein sequence ID" value="MDR6218723.1"/>
    <property type="molecule type" value="Genomic_DNA"/>
</dbReference>
<evidence type="ECO:0000313" key="1">
    <source>
        <dbReference type="EMBL" id="MDR6218723.1"/>
    </source>
</evidence>
<dbReference type="AlphaFoldDB" id="A0AAE3XD58"/>
<dbReference type="RefSeq" id="WP_309853255.1">
    <property type="nucleotide sequence ID" value="NZ_JAVDQJ010000004.1"/>
</dbReference>
<gene>
    <name evidence="1" type="ORF">J2Y00_002320</name>
</gene>
<dbReference type="Proteomes" id="UP001185331">
    <property type="component" value="Unassembled WGS sequence"/>
</dbReference>